<name>A0A0R3W1Y7_TAEAS</name>
<dbReference type="OrthoDB" id="6258372at2759"/>
<proteinExistence type="predicted"/>
<gene>
    <name evidence="1" type="ORF">TASK_LOCUS3783</name>
</gene>
<evidence type="ECO:0000313" key="3">
    <source>
        <dbReference type="WBParaSite" id="TASK_0000378201-mRNA-1"/>
    </source>
</evidence>
<dbReference type="WBParaSite" id="TASK_0000378201-mRNA-1">
    <property type="protein sequence ID" value="TASK_0000378201-mRNA-1"/>
    <property type="gene ID" value="TASK_0000378201"/>
</dbReference>
<protein>
    <submittedName>
        <fullName evidence="1 3">Uncharacterized protein</fullName>
    </submittedName>
</protein>
<evidence type="ECO:0000313" key="2">
    <source>
        <dbReference type="Proteomes" id="UP000282613"/>
    </source>
</evidence>
<dbReference type="Proteomes" id="UP000282613">
    <property type="component" value="Unassembled WGS sequence"/>
</dbReference>
<organism evidence="3">
    <name type="scientific">Taenia asiatica</name>
    <name type="common">Asian tapeworm</name>
    <dbReference type="NCBI Taxonomy" id="60517"/>
    <lineage>
        <taxon>Eukaryota</taxon>
        <taxon>Metazoa</taxon>
        <taxon>Spiralia</taxon>
        <taxon>Lophotrochozoa</taxon>
        <taxon>Platyhelminthes</taxon>
        <taxon>Cestoda</taxon>
        <taxon>Eucestoda</taxon>
        <taxon>Cyclophyllidea</taxon>
        <taxon>Taeniidae</taxon>
        <taxon>Taenia</taxon>
    </lineage>
</organism>
<reference evidence="1 2" key="2">
    <citation type="submission" date="2018-11" db="EMBL/GenBank/DDBJ databases">
        <authorList>
            <consortium name="Pathogen Informatics"/>
        </authorList>
    </citation>
    <scope>NUCLEOTIDE SEQUENCE [LARGE SCALE GENOMIC DNA]</scope>
</reference>
<dbReference type="EMBL" id="UYRS01018312">
    <property type="protein sequence ID" value="VDK32339.1"/>
    <property type="molecule type" value="Genomic_DNA"/>
</dbReference>
<evidence type="ECO:0000313" key="1">
    <source>
        <dbReference type="EMBL" id="VDK32339.1"/>
    </source>
</evidence>
<reference evidence="3" key="1">
    <citation type="submission" date="2017-02" db="UniProtKB">
        <authorList>
            <consortium name="WormBaseParasite"/>
        </authorList>
    </citation>
    <scope>IDENTIFICATION</scope>
</reference>
<keyword evidence="2" id="KW-1185">Reference proteome</keyword>
<sequence>MGAGQSQSTRDYATGDINVNMAAPVEAEDQEERSRLTCCCVRRKWPAYETTNEPKTPEEEALKICSYYEPLVDASVFAGLIQQAQEECKAHNQEEQPQPEGEET</sequence>
<dbReference type="AlphaFoldDB" id="A0A0R3W1Y7"/>
<accession>A0A0R3W1Y7</accession>